<dbReference type="RefSeq" id="XP_001329311.1">
    <property type="nucleotide sequence ID" value="XM_001329276.1"/>
</dbReference>
<proteinExistence type="predicted"/>
<evidence type="ECO:0000313" key="3">
    <source>
        <dbReference type="Proteomes" id="UP000001542"/>
    </source>
</evidence>
<evidence type="ECO:0000313" key="2">
    <source>
        <dbReference type="EMBL" id="EAY17088.1"/>
    </source>
</evidence>
<dbReference type="GO" id="GO:0003682">
    <property type="term" value="F:chromatin binding"/>
    <property type="evidence" value="ECO:0000318"/>
    <property type="project" value="GO_Central"/>
</dbReference>
<dbReference type="VEuPathDB" id="TrichDB:TVAGG3_0513610"/>
<dbReference type="VEuPathDB" id="TrichDB:TVAG_297670"/>
<dbReference type="GO" id="GO:0000785">
    <property type="term" value="C:chromatin"/>
    <property type="evidence" value="ECO:0000318"/>
    <property type="project" value="GO_Central"/>
</dbReference>
<dbReference type="SMR" id="A2DRG2"/>
<dbReference type="AlphaFoldDB" id="A2DRG2"/>
<reference evidence="2" key="1">
    <citation type="submission" date="2006-10" db="EMBL/GenBank/DDBJ databases">
        <authorList>
            <person name="Amadeo P."/>
            <person name="Zhao Q."/>
            <person name="Wortman J."/>
            <person name="Fraser-Liggett C."/>
            <person name="Carlton J."/>
        </authorList>
    </citation>
    <scope>NUCLEOTIDE SEQUENCE</scope>
    <source>
        <strain evidence="2">G3</strain>
    </source>
</reference>
<dbReference type="KEGG" id="tva:4775102"/>
<accession>A2DRG2</accession>
<dbReference type="OMA" id="ISFENQC"/>
<reference evidence="2" key="2">
    <citation type="journal article" date="2007" name="Science">
        <title>Draft genome sequence of the sexually transmitted pathogen Trichomonas vaginalis.</title>
        <authorList>
            <person name="Carlton J.M."/>
            <person name="Hirt R.P."/>
            <person name="Silva J.C."/>
            <person name="Delcher A.L."/>
            <person name="Schatz M."/>
            <person name="Zhao Q."/>
            <person name="Wortman J.R."/>
            <person name="Bidwell S.L."/>
            <person name="Alsmark U.C.M."/>
            <person name="Besteiro S."/>
            <person name="Sicheritz-Ponten T."/>
            <person name="Noel C.J."/>
            <person name="Dacks J.B."/>
            <person name="Foster P.G."/>
            <person name="Simillion C."/>
            <person name="Van de Peer Y."/>
            <person name="Miranda-Saavedra D."/>
            <person name="Barton G.J."/>
            <person name="Westrop G.D."/>
            <person name="Mueller S."/>
            <person name="Dessi D."/>
            <person name="Fiori P.L."/>
            <person name="Ren Q."/>
            <person name="Paulsen I."/>
            <person name="Zhang H."/>
            <person name="Bastida-Corcuera F.D."/>
            <person name="Simoes-Barbosa A."/>
            <person name="Brown M.T."/>
            <person name="Hayes R.D."/>
            <person name="Mukherjee M."/>
            <person name="Okumura C.Y."/>
            <person name="Schneider R."/>
            <person name="Smith A.J."/>
            <person name="Vanacova S."/>
            <person name="Villalvazo M."/>
            <person name="Haas B.J."/>
            <person name="Pertea M."/>
            <person name="Feldblyum T.V."/>
            <person name="Utterback T.R."/>
            <person name="Shu C.L."/>
            <person name="Osoegawa K."/>
            <person name="de Jong P.J."/>
            <person name="Hrdy I."/>
            <person name="Horvathova L."/>
            <person name="Zubacova Z."/>
            <person name="Dolezal P."/>
            <person name="Malik S.B."/>
            <person name="Logsdon J.M. Jr."/>
            <person name="Henze K."/>
            <person name="Gupta A."/>
            <person name="Wang C.C."/>
            <person name="Dunne R.L."/>
            <person name="Upcroft J.A."/>
            <person name="Upcroft P."/>
            <person name="White O."/>
            <person name="Salzberg S.L."/>
            <person name="Tang P."/>
            <person name="Chiu C.-H."/>
            <person name="Lee Y.-S."/>
            <person name="Embley T.M."/>
            <person name="Coombs G.H."/>
            <person name="Mottram J.C."/>
            <person name="Tachezy J."/>
            <person name="Fraser-Liggett C.M."/>
            <person name="Johnson P.J."/>
        </authorList>
    </citation>
    <scope>NUCLEOTIDE SEQUENCE [LARGE SCALE GENOMIC DNA]</scope>
    <source>
        <strain evidence="2">G3</strain>
    </source>
</reference>
<evidence type="ECO:0000256" key="1">
    <source>
        <dbReference type="SAM" id="Coils"/>
    </source>
</evidence>
<dbReference type="InParanoid" id="A2DRG2"/>
<dbReference type="GO" id="GO:0007076">
    <property type="term" value="P:mitotic chromosome condensation"/>
    <property type="evidence" value="ECO:0000318"/>
    <property type="project" value="GO_Central"/>
</dbReference>
<feature type="coiled-coil region" evidence="1">
    <location>
        <begin position="188"/>
        <end position="358"/>
    </location>
</feature>
<dbReference type="GO" id="GO:0000793">
    <property type="term" value="C:condensed chromosome"/>
    <property type="evidence" value="ECO:0000318"/>
    <property type="project" value="GO_Central"/>
</dbReference>
<protein>
    <submittedName>
        <fullName evidence="2">Uncharacterized protein</fullName>
    </submittedName>
</protein>
<keyword evidence="3" id="KW-1185">Reference proteome</keyword>
<keyword evidence="1" id="KW-0175">Coiled coil</keyword>
<organism evidence="2 3">
    <name type="scientific">Trichomonas vaginalis (strain ATCC PRA-98 / G3)</name>
    <dbReference type="NCBI Taxonomy" id="412133"/>
    <lineage>
        <taxon>Eukaryota</taxon>
        <taxon>Metamonada</taxon>
        <taxon>Parabasalia</taxon>
        <taxon>Trichomonadida</taxon>
        <taxon>Trichomonadidae</taxon>
        <taxon>Trichomonas</taxon>
    </lineage>
</organism>
<name>A2DRG2_TRIV3</name>
<dbReference type="GO" id="GO:0000796">
    <property type="term" value="C:condensin complex"/>
    <property type="evidence" value="ECO:0000318"/>
    <property type="project" value="GO_Central"/>
</dbReference>
<sequence>MNSNNFFKRVKPKIDQLVYEYNTFNSDIEEKYQEYLYSINHSQISAVQLQNYFVPKGTNELLLQYEKIFRQQISELRNYLSKITFRKSKSEGILNIGLQDDLLDDDLLEKTQNDIQKAQKLLDNQDLREIQDSVVEDLAKINEISRNNTRKKLLLRNLSDSLLHQQNLSPRSLKNKISFENQCDTQLSNDFEKEISELKNEIQERKKKLKDYERETNKIDKESKAIKEKKQLQLNDELETIEKNKLILDETIDLDNKINAILQENKTLSYQLDDLRAENERLRRENFTAQRDKANLENAKKDIIKMKSNCERLQREIEKSEKDLEIYRKIVNDLEIQVKDKENQYTNSESRIKSLEGMMKETDSNLVNTIHKKQKEIDLMNSVSDTKAVIEDQFDNYSDEIVKLFNSDLSRSTSEKVFDQQIKVQTNSNFSHDDLIDSSPIKQKIEIKDINHMHNSSQDNPIDELTSLFS</sequence>
<dbReference type="Proteomes" id="UP000001542">
    <property type="component" value="Unassembled WGS sequence"/>
</dbReference>
<gene>
    <name evidence="2" type="ORF">TVAG_297670</name>
</gene>
<dbReference type="STRING" id="5722.A2DRG2"/>
<dbReference type="EMBL" id="DS113235">
    <property type="protein sequence ID" value="EAY17088.1"/>
    <property type="molecule type" value="Genomic_DNA"/>
</dbReference>